<dbReference type="InterPro" id="IPR000823">
    <property type="entry name" value="Peroxidase_pln"/>
</dbReference>
<gene>
    <name evidence="22" type="ORF">ACJIZ3_002855</name>
</gene>
<evidence type="ECO:0000256" key="20">
    <source>
        <dbReference type="RuleBase" id="RU362060"/>
    </source>
</evidence>
<dbReference type="PROSITE" id="PS00435">
    <property type="entry name" value="PEROXIDASE_1"/>
    <property type="match status" value="1"/>
</dbReference>
<keyword evidence="23" id="KW-1185">Reference proteome</keyword>
<keyword evidence="14" id="KW-0325">Glycoprotein</keyword>
<feature type="binding site" evidence="17">
    <location>
        <position position="63"/>
    </location>
    <ligand>
        <name>Ca(2+)</name>
        <dbReference type="ChEBI" id="CHEBI:29108"/>
        <label>1</label>
    </ligand>
</feature>
<feature type="binding site" evidence="16">
    <location>
        <position position="157"/>
    </location>
    <ligand>
        <name>substrate</name>
    </ligand>
</feature>
<dbReference type="AlphaFoldDB" id="A0ABD3UAY5"/>
<keyword evidence="15 20" id="KW-0376">Hydrogen peroxide</keyword>
<dbReference type="GO" id="GO:0140825">
    <property type="term" value="F:lactoperoxidase activity"/>
    <property type="evidence" value="ECO:0007669"/>
    <property type="project" value="UniProtKB-EC"/>
</dbReference>
<keyword evidence="5 20" id="KW-0964">Secreted</keyword>
<feature type="signal peptide" evidence="20">
    <location>
        <begin position="1"/>
        <end position="20"/>
    </location>
</feature>
<dbReference type="Pfam" id="PF00141">
    <property type="entry name" value="peroxidase"/>
    <property type="match status" value="1"/>
</dbReference>
<dbReference type="PRINTS" id="PR00458">
    <property type="entry name" value="PEROXIDASE"/>
</dbReference>
<evidence type="ECO:0000313" key="23">
    <source>
        <dbReference type="Proteomes" id="UP001634393"/>
    </source>
</evidence>
<comment type="caution">
    <text evidence="22">The sequence shown here is derived from an EMBL/GenBank/DDBJ whole genome shotgun (WGS) entry which is preliminary data.</text>
</comment>
<feature type="chain" id="PRO_5044528858" description="Peroxidase" evidence="20">
    <location>
        <begin position="21"/>
        <end position="328"/>
    </location>
</feature>
<comment type="similarity">
    <text evidence="3">Belongs to the peroxidase family. Ascorbate peroxidase subfamily.</text>
</comment>
<dbReference type="Gene3D" id="1.10.520.10">
    <property type="match status" value="1"/>
</dbReference>
<keyword evidence="13 19" id="KW-1015">Disulfide bond</keyword>
<reference evidence="22 23" key="1">
    <citation type="submission" date="2024-12" db="EMBL/GenBank/DDBJ databases">
        <title>The unique morphological basis and parallel evolutionary history of personate flowers in Penstemon.</title>
        <authorList>
            <person name="Depatie T.H."/>
            <person name="Wessinger C.A."/>
        </authorList>
    </citation>
    <scope>NUCLEOTIDE SEQUENCE [LARGE SCALE GENOMIC DNA]</scope>
    <source>
        <strain evidence="22">WTNN_2</strain>
        <tissue evidence="22">Leaf</tissue>
    </source>
</reference>
<evidence type="ECO:0000256" key="3">
    <source>
        <dbReference type="ARBA" id="ARBA00006873"/>
    </source>
</evidence>
<dbReference type="Proteomes" id="UP001634393">
    <property type="component" value="Unassembled WGS sequence"/>
</dbReference>
<evidence type="ECO:0000256" key="7">
    <source>
        <dbReference type="ARBA" id="ARBA00022617"/>
    </source>
</evidence>
<evidence type="ECO:0000256" key="10">
    <source>
        <dbReference type="ARBA" id="ARBA00022837"/>
    </source>
</evidence>
<evidence type="ECO:0000313" key="22">
    <source>
        <dbReference type="EMBL" id="KAL3845452.1"/>
    </source>
</evidence>
<keyword evidence="6 20" id="KW-0575">Peroxidase</keyword>
<keyword evidence="7 20" id="KW-0349">Heme</keyword>
<evidence type="ECO:0000256" key="18">
    <source>
        <dbReference type="PIRSR" id="PIRSR600823-4"/>
    </source>
</evidence>
<evidence type="ECO:0000256" key="16">
    <source>
        <dbReference type="PIRSR" id="PIRSR600823-2"/>
    </source>
</evidence>
<evidence type="ECO:0000256" key="15">
    <source>
        <dbReference type="ARBA" id="ARBA00023324"/>
    </source>
</evidence>
<sequence length="328" mass="36405">MKKTQVFLTIFMFHLCVSKGQLQVGYYSETCPNAEAIVNYVVSEAAKHDPRMAPMLLRLHYQDCFVEGCDGSILINDESVTNPERGAYAHQGVGGFEQIEKAKLFLEYTCPGVVSCADIVALAARDAVVLAGGPFYEVETGRRDGLISNQSLADDMPDVDDSIDTLKSKFMNKGLSEKELVLLIGAHTIGTAACFFMPKRLYDFTGQNNSCDSDPEINPYFLPVLKQKCPKDGDINVRIPLDAETNEKFDDQILRNIKNGMAVIASDARLYDDTFTKQVVNSYVYESIWNIPTSSFLQDFAMAMVKMGRIGVKDDSNGEIRQVCSSFN</sequence>
<dbReference type="FunFam" id="1.10.520.10:FF:000008">
    <property type="entry name" value="Peroxidase"/>
    <property type="match status" value="1"/>
</dbReference>
<feature type="binding site" evidence="17">
    <location>
        <position position="72"/>
    </location>
    <ligand>
        <name>Ca(2+)</name>
        <dbReference type="ChEBI" id="CHEBI:29108"/>
        <label>1</label>
    </ligand>
</feature>
<keyword evidence="11 20" id="KW-0560">Oxidoreductase</keyword>
<feature type="site" description="Transition state stabilizer" evidence="18">
    <location>
        <position position="58"/>
    </location>
</feature>
<evidence type="ECO:0000256" key="19">
    <source>
        <dbReference type="PIRSR" id="PIRSR600823-5"/>
    </source>
</evidence>
<evidence type="ECO:0000256" key="1">
    <source>
        <dbReference type="ARBA" id="ARBA00000189"/>
    </source>
</evidence>
<feature type="binding site" evidence="17">
    <location>
        <position position="66"/>
    </location>
    <ligand>
        <name>Ca(2+)</name>
        <dbReference type="ChEBI" id="CHEBI:29108"/>
        <label>1</label>
    </ligand>
</feature>
<comment type="similarity">
    <text evidence="20">Belongs to the peroxidase family. Classical plant (class III) peroxidase subfamily.</text>
</comment>
<evidence type="ECO:0000256" key="5">
    <source>
        <dbReference type="ARBA" id="ARBA00022525"/>
    </source>
</evidence>
<feature type="binding site" evidence="17">
    <location>
        <position position="68"/>
    </location>
    <ligand>
        <name>Ca(2+)</name>
        <dbReference type="ChEBI" id="CHEBI:29108"/>
        <label>1</label>
    </ligand>
</feature>
<comment type="cofactor">
    <cofactor evidence="17 20">
        <name>Ca(2+)</name>
        <dbReference type="ChEBI" id="CHEBI:29108"/>
    </cofactor>
    <text evidence="17 20">Binds 2 calcium ions per subunit.</text>
</comment>
<feature type="disulfide bond" evidence="19">
    <location>
        <begin position="194"/>
        <end position="229"/>
    </location>
</feature>
<evidence type="ECO:0000256" key="11">
    <source>
        <dbReference type="ARBA" id="ARBA00023002"/>
    </source>
</evidence>
<feature type="binding site" evidence="17">
    <location>
        <position position="245"/>
    </location>
    <ligand>
        <name>Ca(2+)</name>
        <dbReference type="ChEBI" id="CHEBI:29108"/>
        <label>2</label>
    </ligand>
</feature>
<dbReference type="EMBL" id="JBJXBP010000002">
    <property type="protein sequence ID" value="KAL3845452.1"/>
    <property type="molecule type" value="Genomic_DNA"/>
</dbReference>
<feature type="binding site" evidence="17">
    <location>
        <position position="70"/>
    </location>
    <ligand>
        <name>Ca(2+)</name>
        <dbReference type="ChEBI" id="CHEBI:29108"/>
        <label>1</label>
    </ligand>
</feature>
<dbReference type="PROSITE" id="PS50873">
    <property type="entry name" value="PEROXIDASE_4"/>
    <property type="match status" value="1"/>
</dbReference>
<keyword evidence="10 17" id="KW-0106">Calcium</keyword>
<feature type="binding site" evidence="17">
    <location>
        <position position="188"/>
    </location>
    <ligand>
        <name>Ca(2+)</name>
        <dbReference type="ChEBI" id="CHEBI:29108"/>
        <label>2</label>
    </ligand>
</feature>
<feature type="disulfide bond" evidence="19">
    <location>
        <begin position="64"/>
        <end position="69"/>
    </location>
</feature>
<evidence type="ECO:0000256" key="13">
    <source>
        <dbReference type="ARBA" id="ARBA00023157"/>
    </source>
</evidence>
<keyword evidence="8 17" id="KW-0479">Metal-binding</keyword>
<feature type="binding site" evidence="17">
    <location>
        <position position="242"/>
    </location>
    <ligand>
        <name>Ca(2+)</name>
        <dbReference type="ChEBI" id="CHEBI:29108"/>
        <label>2</label>
    </ligand>
</feature>
<feature type="binding site" evidence="17">
    <location>
        <position position="250"/>
    </location>
    <ligand>
        <name>Ca(2+)</name>
        <dbReference type="ChEBI" id="CHEBI:29108"/>
        <label>2</label>
    </ligand>
</feature>
<dbReference type="PANTHER" id="PTHR31517:SF48">
    <property type="entry name" value="PEROXIDASE 16-RELATED"/>
    <property type="match status" value="1"/>
</dbReference>
<comment type="cofactor">
    <cofactor evidence="17 20">
        <name>heme b</name>
        <dbReference type="ChEBI" id="CHEBI:60344"/>
    </cofactor>
    <text evidence="17 20">Binds 1 heme b (iron(II)-protoporphyrin IX) group per subunit.</text>
</comment>
<dbReference type="EC" id="1.11.1.7" evidence="4 20"/>
<proteinExistence type="inferred from homology"/>
<dbReference type="FunFam" id="1.10.420.10:FF:000010">
    <property type="entry name" value="Peroxidase"/>
    <property type="match status" value="1"/>
</dbReference>
<dbReference type="GO" id="GO:0042744">
    <property type="term" value="P:hydrogen peroxide catabolic process"/>
    <property type="evidence" value="ECO:0007669"/>
    <property type="project" value="UniProtKB-KW"/>
</dbReference>
<dbReference type="GO" id="GO:0020037">
    <property type="term" value="F:heme binding"/>
    <property type="evidence" value="ECO:0007669"/>
    <property type="project" value="UniProtKB-UniRule"/>
</dbReference>
<keyword evidence="9 20" id="KW-0732">Signal</keyword>
<evidence type="ECO:0000256" key="4">
    <source>
        <dbReference type="ARBA" id="ARBA00012313"/>
    </source>
</evidence>
<name>A0ABD3UAY5_9LAMI</name>
<evidence type="ECO:0000256" key="6">
    <source>
        <dbReference type="ARBA" id="ARBA00022559"/>
    </source>
</evidence>
<feature type="disulfide bond" evidence="19">
    <location>
        <begin position="116"/>
        <end position="324"/>
    </location>
</feature>
<feature type="domain" description="Plant heme peroxidase family profile" evidence="21">
    <location>
        <begin position="21"/>
        <end position="328"/>
    </location>
</feature>
<evidence type="ECO:0000256" key="9">
    <source>
        <dbReference type="ARBA" id="ARBA00022729"/>
    </source>
</evidence>
<dbReference type="GO" id="GO:0005576">
    <property type="term" value="C:extracellular region"/>
    <property type="evidence" value="ECO:0007669"/>
    <property type="project" value="UniProtKB-SubCell"/>
</dbReference>
<organism evidence="22 23">
    <name type="scientific">Penstemon smallii</name>
    <dbReference type="NCBI Taxonomy" id="265156"/>
    <lineage>
        <taxon>Eukaryota</taxon>
        <taxon>Viridiplantae</taxon>
        <taxon>Streptophyta</taxon>
        <taxon>Embryophyta</taxon>
        <taxon>Tracheophyta</taxon>
        <taxon>Spermatophyta</taxon>
        <taxon>Magnoliopsida</taxon>
        <taxon>eudicotyledons</taxon>
        <taxon>Gunneridae</taxon>
        <taxon>Pentapetalae</taxon>
        <taxon>asterids</taxon>
        <taxon>lamiids</taxon>
        <taxon>Lamiales</taxon>
        <taxon>Plantaginaceae</taxon>
        <taxon>Cheloneae</taxon>
        <taxon>Penstemon</taxon>
    </lineage>
</organism>
<evidence type="ECO:0000259" key="21">
    <source>
        <dbReference type="PROSITE" id="PS50873"/>
    </source>
</evidence>
<dbReference type="InterPro" id="IPR033905">
    <property type="entry name" value="Secretory_peroxidase"/>
</dbReference>
<feature type="disulfide bond" evidence="19">
    <location>
        <begin position="31"/>
        <end position="110"/>
    </location>
</feature>
<feature type="binding site" description="axial binding residue" evidence="17">
    <location>
        <position position="187"/>
    </location>
    <ligand>
        <name>heme b</name>
        <dbReference type="ChEBI" id="CHEBI:60344"/>
    </ligand>
    <ligandPart>
        <name>Fe</name>
        <dbReference type="ChEBI" id="CHEBI:18248"/>
    </ligandPart>
</feature>
<dbReference type="PRINTS" id="PR00461">
    <property type="entry name" value="PLPEROXIDASE"/>
</dbReference>
<protein>
    <recommendedName>
        <fullName evidence="4 20">Peroxidase</fullName>
        <ecNumber evidence="4 20">1.11.1.7</ecNumber>
    </recommendedName>
</protein>
<dbReference type="PANTHER" id="PTHR31517">
    <property type="match status" value="1"/>
</dbReference>
<dbReference type="InterPro" id="IPR019793">
    <property type="entry name" value="Peroxidases_heam-ligand_BS"/>
</dbReference>
<dbReference type="InterPro" id="IPR002016">
    <property type="entry name" value="Haem_peroxidase"/>
</dbReference>
<feature type="binding site" evidence="17">
    <location>
        <position position="84"/>
    </location>
    <ligand>
        <name>Ca(2+)</name>
        <dbReference type="ChEBI" id="CHEBI:29108"/>
        <label>1</label>
    </ligand>
</feature>
<comment type="function">
    <text evidence="2">Removal of H(2)O(2), oxidation of toxic reductants, biosynthesis and degradation of lignin, suberization, auxin catabolism, response to environmental stresses such as wounding, pathogen attack and oxidative stress. These functions might be dependent on each isozyme/isoform in each plant tissue.</text>
</comment>
<evidence type="ECO:0000256" key="2">
    <source>
        <dbReference type="ARBA" id="ARBA00002322"/>
    </source>
</evidence>
<dbReference type="Gene3D" id="1.10.420.10">
    <property type="entry name" value="Peroxidase, domain 2"/>
    <property type="match status" value="1"/>
</dbReference>
<dbReference type="SUPFAM" id="SSF48113">
    <property type="entry name" value="Heme-dependent peroxidases"/>
    <property type="match status" value="1"/>
</dbReference>
<evidence type="ECO:0000256" key="12">
    <source>
        <dbReference type="ARBA" id="ARBA00023004"/>
    </source>
</evidence>
<comment type="subcellular location">
    <subcellularLocation>
        <location evidence="20">Secreted</location>
    </subcellularLocation>
</comment>
<evidence type="ECO:0000256" key="17">
    <source>
        <dbReference type="PIRSR" id="PIRSR600823-3"/>
    </source>
</evidence>
<comment type="catalytic activity">
    <reaction evidence="1 20">
        <text>2 a phenolic donor + H2O2 = 2 a phenolic radical donor + 2 H2O</text>
        <dbReference type="Rhea" id="RHEA:56136"/>
        <dbReference type="ChEBI" id="CHEBI:15377"/>
        <dbReference type="ChEBI" id="CHEBI:16240"/>
        <dbReference type="ChEBI" id="CHEBI:139520"/>
        <dbReference type="ChEBI" id="CHEBI:139521"/>
        <dbReference type="EC" id="1.11.1.7"/>
    </reaction>
</comment>
<evidence type="ECO:0000256" key="14">
    <source>
        <dbReference type="ARBA" id="ARBA00023180"/>
    </source>
</evidence>
<dbReference type="InterPro" id="IPR010255">
    <property type="entry name" value="Haem_peroxidase_sf"/>
</dbReference>
<accession>A0ABD3UAY5</accession>
<keyword evidence="12 17" id="KW-0408">Iron</keyword>
<dbReference type="GO" id="GO:0006979">
    <property type="term" value="P:response to oxidative stress"/>
    <property type="evidence" value="ECO:0007669"/>
    <property type="project" value="UniProtKB-UniRule"/>
</dbReference>
<dbReference type="CDD" id="cd00693">
    <property type="entry name" value="secretory_peroxidase"/>
    <property type="match status" value="1"/>
</dbReference>
<evidence type="ECO:0000256" key="8">
    <source>
        <dbReference type="ARBA" id="ARBA00022723"/>
    </source>
</evidence>
<dbReference type="GO" id="GO:0046872">
    <property type="term" value="F:metal ion binding"/>
    <property type="evidence" value="ECO:0007669"/>
    <property type="project" value="UniProtKB-UniRule"/>
</dbReference>